<dbReference type="RefSeq" id="WP_116845574.1">
    <property type="nucleotide sequence ID" value="NZ_QTJU01000001.1"/>
</dbReference>
<dbReference type="AlphaFoldDB" id="A0A3E1NPV2"/>
<comment type="caution">
    <text evidence="2">The sequence shown here is derived from an EMBL/GenBank/DDBJ whole genome shotgun (WGS) entry which is preliminary data.</text>
</comment>
<evidence type="ECO:0000256" key="1">
    <source>
        <dbReference type="SAM" id="MobiDB-lite"/>
    </source>
</evidence>
<reference evidence="2 3" key="1">
    <citation type="submission" date="2018-08" db="EMBL/GenBank/DDBJ databases">
        <title>Chitinophagaceae sp. K23C18032701, a novel bacterium isolated from forest soil.</title>
        <authorList>
            <person name="Wang C."/>
        </authorList>
    </citation>
    <scope>NUCLEOTIDE SEQUENCE [LARGE SCALE GENOMIC DNA]</scope>
    <source>
        <strain evidence="2 3">K23C18032701</strain>
    </source>
</reference>
<dbReference type="InterPro" id="IPR014917">
    <property type="entry name" value="DUF1800"/>
</dbReference>
<sequence>MNKGYPAKTQPDEMPAPGSPAGLEAYSGEWDTLQVVHLLKRTLFGARAADITYFKSLTMEQAVNELLQPAPLPAEPPLNNYMTDPTGVAPWQTWIDTGLLFADKELNENRVRSLQCWWTGQLLNQGRSIHEKMTLFWHNHFAMDATAHFEDINARLWYNQYLTLRANALGNFKQLVKSITLDPAMLLFLNGSTNQKKSPNENFARELQELYTVGKGINSKYTEDDVRAAARVLTGHSVDVNFNYVFLAGNHDDDNKSFSTFYSNHTITGRSGEPGATEVDELIDMLLATDEAARFICRKLYSFFVYYQLDDAIETNIIGPLADIFRKSGYNITEVLRTLFTSQHFYDLVNSGACIIKSPLDFLIGLVHEYNVALPAADDAAGRYAIYKMLLQRATELQQEILGIDEVAGWYPYYQAPNYHELWINSVTYTQRNFYTDLLISTGDMMDGAQLTIDPLAFTKLLPNPGDPNQLVTDAVNILLRTGLSDSSKQLLKQTILLSNQTNDLYWTQAWQAYLNNPADMNAAAIAKTHLQALYKYLMNLPEYQLS</sequence>
<evidence type="ECO:0000313" key="2">
    <source>
        <dbReference type="EMBL" id="RFM29818.1"/>
    </source>
</evidence>
<feature type="region of interest" description="Disordered" evidence="1">
    <location>
        <begin position="1"/>
        <end position="22"/>
    </location>
</feature>
<evidence type="ECO:0000313" key="3">
    <source>
        <dbReference type="Proteomes" id="UP000261284"/>
    </source>
</evidence>
<dbReference type="Pfam" id="PF08811">
    <property type="entry name" value="DUF1800"/>
    <property type="match status" value="1"/>
</dbReference>
<name>A0A3E1NPV2_9BACT</name>
<dbReference type="Proteomes" id="UP000261284">
    <property type="component" value="Unassembled WGS sequence"/>
</dbReference>
<dbReference type="OrthoDB" id="9772295at2"/>
<accession>A0A3E1NPV2</accession>
<dbReference type="EMBL" id="QTJU01000001">
    <property type="protein sequence ID" value="RFM29818.1"/>
    <property type="molecule type" value="Genomic_DNA"/>
</dbReference>
<organism evidence="2 3">
    <name type="scientific">Deminuibacter soli</name>
    <dbReference type="NCBI Taxonomy" id="2291815"/>
    <lineage>
        <taxon>Bacteria</taxon>
        <taxon>Pseudomonadati</taxon>
        <taxon>Bacteroidota</taxon>
        <taxon>Chitinophagia</taxon>
        <taxon>Chitinophagales</taxon>
        <taxon>Chitinophagaceae</taxon>
        <taxon>Deminuibacter</taxon>
    </lineage>
</organism>
<protein>
    <submittedName>
        <fullName evidence="2">DUF1800 domain-containing protein</fullName>
    </submittedName>
</protein>
<proteinExistence type="predicted"/>
<keyword evidence="3" id="KW-1185">Reference proteome</keyword>
<gene>
    <name evidence="2" type="ORF">DXN05_02240</name>
</gene>